<gene>
    <name evidence="3" type="ORF">IW261DRAFT_1559668</name>
</gene>
<keyword evidence="4" id="KW-1185">Reference proteome</keyword>
<reference evidence="3" key="1">
    <citation type="submission" date="2023-06" db="EMBL/GenBank/DDBJ databases">
        <authorList>
            <consortium name="Lawrence Berkeley National Laboratory"/>
            <person name="Ahrendt S."/>
            <person name="Sahu N."/>
            <person name="Indic B."/>
            <person name="Wong-Bajracharya J."/>
            <person name="Merenyi Z."/>
            <person name="Ke H.-M."/>
            <person name="Monk M."/>
            <person name="Kocsube S."/>
            <person name="Drula E."/>
            <person name="Lipzen A."/>
            <person name="Balint B."/>
            <person name="Henrissat B."/>
            <person name="Andreopoulos B."/>
            <person name="Martin F.M."/>
            <person name="Harder C.B."/>
            <person name="Rigling D."/>
            <person name="Ford K.L."/>
            <person name="Foster G.D."/>
            <person name="Pangilinan J."/>
            <person name="Papanicolaou A."/>
            <person name="Barry K."/>
            <person name="LaButti K."/>
            <person name="Viragh M."/>
            <person name="Koriabine M."/>
            <person name="Yan M."/>
            <person name="Riley R."/>
            <person name="Champramary S."/>
            <person name="Plett K.L."/>
            <person name="Tsai I.J."/>
            <person name="Slot J."/>
            <person name="Sipos G."/>
            <person name="Plett J."/>
            <person name="Nagy L.G."/>
            <person name="Grigoriev I.V."/>
        </authorList>
    </citation>
    <scope>NUCLEOTIDE SEQUENCE</scope>
    <source>
        <strain evidence="3">ICMP 16352</strain>
    </source>
</reference>
<dbReference type="EMBL" id="JAUEPR010000004">
    <property type="protein sequence ID" value="KAK0486260.1"/>
    <property type="molecule type" value="Genomic_DNA"/>
</dbReference>
<proteinExistence type="predicted"/>
<organism evidence="3 4">
    <name type="scientific">Armillaria novae-zelandiae</name>
    <dbReference type="NCBI Taxonomy" id="153914"/>
    <lineage>
        <taxon>Eukaryota</taxon>
        <taxon>Fungi</taxon>
        <taxon>Dikarya</taxon>
        <taxon>Basidiomycota</taxon>
        <taxon>Agaricomycotina</taxon>
        <taxon>Agaricomycetes</taxon>
        <taxon>Agaricomycetidae</taxon>
        <taxon>Agaricales</taxon>
        <taxon>Marasmiineae</taxon>
        <taxon>Physalacriaceae</taxon>
        <taxon>Armillaria</taxon>
    </lineage>
</organism>
<dbReference type="SUPFAM" id="SSF54695">
    <property type="entry name" value="POZ domain"/>
    <property type="match status" value="1"/>
</dbReference>
<name>A0AA39PLY0_9AGAR</name>
<protein>
    <recommendedName>
        <fullName evidence="2">BTB domain-containing protein</fullName>
    </recommendedName>
</protein>
<evidence type="ECO:0000256" key="1">
    <source>
        <dbReference type="SAM" id="MobiDB-lite"/>
    </source>
</evidence>
<feature type="region of interest" description="Disordered" evidence="1">
    <location>
        <begin position="268"/>
        <end position="344"/>
    </location>
</feature>
<sequence length="344" mass="38726">MSNQTGSHFGSLRKRESCFLTGGDAFFLVEEYIFRVHRIFFERESQKFRQMFEDPTPPGGEPAGSSIGTAFKLEDVTANDFSKFLWIFYNPKYSLYDASVDEWHTILRIASDWGFPEVKALAVRELERKDMSLVDRIVLYQMHNVDQEIMIPLYAKLCSRPEPLNKAESQKLGVETVVLIFHARERLRSSSHDGVRSPLPDGVNPLDVMQVVSEMWQGDDVSSSNRSSGGWVVDRVPTLLSKPLPSRRARRTDPRVARMADLQAARLPDAALIRDRPLPSTPGDSDSHNKAFGSDEELLSVEKKEGLGHETGSRGVANPISSFPESESERFRTESPRPPGSWVA</sequence>
<dbReference type="InterPro" id="IPR000210">
    <property type="entry name" value="BTB/POZ_dom"/>
</dbReference>
<feature type="compositionally biased region" description="Basic and acidic residues" evidence="1">
    <location>
        <begin position="300"/>
        <end position="312"/>
    </location>
</feature>
<evidence type="ECO:0000313" key="3">
    <source>
        <dbReference type="EMBL" id="KAK0486260.1"/>
    </source>
</evidence>
<dbReference type="Pfam" id="PF00651">
    <property type="entry name" value="BTB"/>
    <property type="match status" value="1"/>
</dbReference>
<dbReference type="InterPro" id="IPR011333">
    <property type="entry name" value="SKP1/BTB/POZ_sf"/>
</dbReference>
<evidence type="ECO:0000259" key="2">
    <source>
        <dbReference type="PROSITE" id="PS50097"/>
    </source>
</evidence>
<dbReference type="PROSITE" id="PS50097">
    <property type="entry name" value="BTB"/>
    <property type="match status" value="1"/>
</dbReference>
<accession>A0AA39PLY0</accession>
<evidence type="ECO:0000313" key="4">
    <source>
        <dbReference type="Proteomes" id="UP001175227"/>
    </source>
</evidence>
<feature type="domain" description="BTB" evidence="2">
    <location>
        <begin position="23"/>
        <end position="97"/>
    </location>
</feature>
<dbReference type="Proteomes" id="UP001175227">
    <property type="component" value="Unassembled WGS sequence"/>
</dbReference>
<dbReference type="AlphaFoldDB" id="A0AA39PLY0"/>
<dbReference type="Gene3D" id="3.30.710.10">
    <property type="entry name" value="Potassium Channel Kv1.1, Chain A"/>
    <property type="match status" value="1"/>
</dbReference>
<comment type="caution">
    <text evidence="3">The sequence shown here is derived from an EMBL/GenBank/DDBJ whole genome shotgun (WGS) entry which is preliminary data.</text>
</comment>